<dbReference type="InterPro" id="IPR011008">
    <property type="entry name" value="Dimeric_a/b-barrel"/>
</dbReference>
<protein>
    <recommendedName>
        <fullName evidence="3">NIPSNAP domain-containing protein</fullName>
    </recommendedName>
</protein>
<dbReference type="Proteomes" id="UP000501003">
    <property type="component" value="Chromosome"/>
</dbReference>
<keyword evidence="2" id="KW-1185">Reference proteome</keyword>
<gene>
    <name evidence="1" type="ORF">HRU87_00900</name>
</gene>
<name>A0A7D4PQA7_9MICO</name>
<dbReference type="SUPFAM" id="SSF54909">
    <property type="entry name" value="Dimeric alpha+beta barrel"/>
    <property type="match status" value="1"/>
</dbReference>
<evidence type="ECO:0000313" key="1">
    <source>
        <dbReference type="EMBL" id="QKJ24801.1"/>
    </source>
</evidence>
<dbReference type="RefSeq" id="WP_173493098.1">
    <property type="nucleotide sequence ID" value="NZ_CP054056.1"/>
</dbReference>
<dbReference type="KEGG" id="aqg:HRU87_00900"/>
<reference evidence="1 2" key="1">
    <citation type="submission" date="2020-05" db="EMBL/GenBank/DDBJ databases">
        <title>Aquirufa sp. strain 15G-AUS-rot a new Aquirufa species.</title>
        <authorList>
            <person name="Pitt A."/>
            <person name="Hahn M.W."/>
        </authorList>
    </citation>
    <scope>NUCLEOTIDE SEQUENCE [LARGE SCALE GENOMIC DNA]</scope>
    <source>
        <strain evidence="1 2">15G-AUS-rot</strain>
    </source>
</reference>
<dbReference type="EMBL" id="CP054056">
    <property type="protein sequence ID" value="QKJ24801.1"/>
    <property type="molecule type" value="Genomic_DNA"/>
</dbReference>
<evidence type="ECO:0000313" key="2">
    <source>
        <dbReference type="Proteomes" id="UP000501003"/>
    </source>
</evidence>
<dbReference type="AlphaFoldDB" id="A0A7D4PQA7"/>
<organism evidence="1 2">
    <name type="scientific">Aquiluna borgnonia</name>
    <dbReference type="NCBI Taxonomy" id="2499157"/>
    <lineage>
        <taxon>Bacteria</taxon>
        <taxon>Bacillati</taxon>
        <taxon>Actinomycetota</taxon>
        <taxon>Actinomycetes</taxon>
        <taxon>Micrococcales</taxon>
        <taxon>Microbacteriaceae</taxon>
        <taxon>Luna cluster</taxon>
        <taxon>Luna-1 subcluster</taxon>
        <taxon>Aquiluna</taxon>
    </lineage>
</organism>
<accession>A0A7D4PQA7</accession>
<evidence type="ECO:0008006" key="3">
    <source>
        <dbReference type="Google" id="ProtNLM"/>
    </source>
</evidence>
<dbReference type="Gene3D" id="3.30.70.100">
    <property type="match status" value="1"/>
</dbReference>
<sequence length="102" mass="11761">MRTFQLRRYDIAEGKMPEFTAWLDQTLIPVRKQFGFQIEFRLIETKANRFIWCVSLPGDEAEFLKVQDAYAASAERAAAFESFPECIESSEIGFVEALDLSK</sequence>
<proteinExistence type="predicted"/>